<evidence type="ECO:0000256" key="8">
    <source>
        <dbReference type="SAM" id="SignalP"/>
    </source>
</evidence>
<comment type="caution">
    <text evidence="10">The sequence shown here is derived from an EMBL/GenBank/DDBJ whole genome shotgun (WGS) entry which is preliminary data.</text>
</comment>
<dbReference type="Gene3D" id="3.10.50.10">
    <property type="match status" value="1"/>
</dbReference>
<feature type="domain" description="GH18" evidence="9">
    <location>
        <begin position="20"/>
        <end position="414"/>
    </location>
</feature>
<dbReference type="SMART" id="SM00636">
    <property type="entry name" value="Glyco_18"/>
    <property type="match status" value="1"/>
</dbReference>
<keyword evidence="4" id="KW-0119">Carbohydrate metabolism</keyword>
<proteinExistence type="inferred from homology"/>
<organism evidence="10 11">
    <name type="scientific">Duganella callida</name>
    <dbReference type="NCBI Taxonomy" id="2561932"/>
    <lineage>
        <taxon>Bacteria</taxon>
        <taxon>Pseudomonadati</taxon>
        <taxon>Pseudomonadota</taxon>
        <taxon>Betaproteobacteria</taxon>
        <taxon>Burkholderiales</taxon>
        <taxon>Oxalobacteraceae</taxon>
        <taxon>Telluria group</taxon>
        <taxon>Duganella</taxon>
    </lineage>
</organism>
<accession>A0A4Y9S8P8</accession>
<dbReference type="GO" id="GO:0008843">
    <property type="term" value="F:endochitinase activity"/>
    <property type="evidence" value="ECO:0007669"/>
    <property type="project" value="UniProtKB-EC"/>
</dbReference>
<dbReference type="GO" id="GO:0006032">
    <property type="term" value="P:chitin catabolic process"/>
    <property type="evidence" value="ECO:0007669"/>
    <property type="project" value="UniProtKB-KW"/>
</dbReference>
<name>A0A4Y9S8P8_9BURK</name>
<evidence type="ECO:0000256" key="4">
    <source>
        <dbReference type="ARBA" id="ARBA00023024"/>
    </source>
</evidence>
<dbReference type="GO" id="GO:0008061">
    <property type="term" value="F:chitin binding"/>
    <property type="evidence" value="ECO:0007669"/>
    <property type="project" value="InterPro"/>
</dbReference>
<dbReference type="Gene3D" id="3.20.20.80">
    <property type="entry name" value="Glycosidases"/>
    <property type="match status" value="1"/>
</dbReference>
<keyword evidence="4" id="KW-0624">Polysaccharide degradation</keyword>
<dbReference type="InterPro" id="IPR001223">
    <property type="entry name" value="Glyco_hydro18_cat"/>
</dbReference>
<sequence length="414" mass="45173">MRANLLMTAAMMAALPAMATEVVGYYPGWKHEAYPVSAANIGADKLTMALYAFVDLCWEGKHGNAEPSVNFVAACQEPLNGALAWRDEAEDGANLRALVALKKTNPQFKVVISVGGWDWSNRFSNVADSPRARANFIASTLKAIRKYGLDGVDLDWEFPGEVGVPCIVGEVCARPQDRQNFVTWAREIRAAFDQAGKEDGRHYLVTIAAGANASYTGDGAWVKDMSQSLDWINLMAYDFHAPWDKLSGHHAALYADAKDPATAAGAYDSAAVQRYLAAGVSKDKLVLGVPFYGHGWKGCAPGPQGDGQYQPCNGGTTSGFNGGSFYGFSLLRKLGMLTPSFEGGNGYKRYWNEAARVPYLYSAKEQVWITYEDPASLKEKARYIKQQGLRGAMFWELSADGEHQLLNTLSEAMK</sequence>
<dbReference type="SUPFAM" id="SSF51445">
    <property type="entry name" value="(Trans)glycosidases"/>
    <property type="match status" value="1"/>
</dbReference>
<keyword evidence="11" id="KW-1185">Reference proteome</keyword>
<dbReference type="InterPro" id="IPR050314">
    <property type="entry name" value="Glycosyl_Hydrlase_18"/>
</dbReference>
<dbReference type="EMBL" id="SPVG01000233">
    <property type="protein sequence ID" value="TFW16474.1"/>
    <property type="molecule type" value="Genomic_DNA"/>
</dbReference>
<dbReference type="EC" id="3.2.1.14" evidence="2"/>
<protein>
    <recommendedName>
        <fullName evidence="2">chitinase</fullName>
        <ecNumber evidence="2">3.2.1.14</ecNumber>
    </recommendedName>
</protein>
<dbReference type="PANTHER" id="PTHR11177">
    <property type="entry name" value="CHITINASE"/>
    <property type="match status" value="1"/>
</dbReference>
<reference evidence="10 11" key="1">
    <citation type="submission" date="2019-03" db="EMBL/GenBank/DDBJ databases">
        <title>Draft Genome Sequence of Duganella callidus sp. nov., a Novel Duganella Species Isolated from Cultivated Soil.</title>
        <authorList>
            <person name="Raths R."/>
            <person name="Peta V."/>
            <person name="Bucking H."/>
        </authorList>
    </citation>
    <scope>NUCLEOTIDE SEQUENCE [LARGE SCALE GENOMIC DNA]</scope>
    <source>
        <strain evidence="10 11">DN04</strain>
    </source>
</reference>
<evidence type="ECO:0000256" key="7">
    <source>
        <dbReference type="RuleBase" id="RU004453"/>
    </source>
</evidence>
<dbReference type="PROSITE" id="PS01095">
    <property type="entry name" value="GH18_1"/>
    <property type="match status" value="1"/>
</dbReference>
<dbReference type="InterPro" id="IPR001579">
    <property type="entry name" value="Glyco_hydro_18_chit_AS"/>
</dbReference>
<dbReference type="CDD" id="cd06548">
    <property type="entry name" value="GH18_chitinase"/>
    <property type="match status" value="1"/>
</dbReference>
<evidence type="ECO:0000256" key="3">
    <source>
        <dbReference type="ARBA" id="ARBA00022801"/>
    </source>
</evidence>
<feature type="signal peptide" evidence="8">
    <location>
        <begin position="1"/>
        <end position="19"/>
    </location>
</feature>
<evidence type="ECO:0000256" key="6">
    <source>
        <dbReference type="RuleBase" id="RU000489"/>
    </source>
</evidence>
<evidence type="ECO:0000256" key="2">
    <source>
        <dbReference type="ARBA" id="ARBA00012729"/>
    </source>
</evidence>
<comment type="catalytic activity">
    <reaction evidence="1">
        <text>Random endo-hydrolysis of N-acetyl-beta-D-glucosaminide (1-&gt;4)-beta-linkages in chitin and chitodextrins.</text>
        <dbReference type="EC" id="3.2.1.14"/>
    </reaction>
</comment>
<comment type="similarity">
    <text evidence="7">Belongs to the glycosyl hydrolase 18 family.</text>
</comment>
<evidence type="ECO:0000256" key="1">
    <source>
        <dbReference type="ARBA" id="ARBA00000822"/>
    </source>
</evidence>
<evidence type="ECO:0000313" key="10">
    <source>
        <dbReference type="EMBL" id="TFW16474.1"/>
    </source>
</evidence>
<evidence type="ECO:0000256" key="5">
    <source>
        <dbReference type="ARBA" id="ARBA00023295"/>
    </source>
</evidence>
<feature type="chain" id="PRO_5021370353" description="chitinase" evidence="8">
    <location>
        <begin position="20"/>
        <end position="414"/>
    </location>
</feature>
<dbReference type="OrthoDB" id="9775889at2"/>
<keyword evidence="5 6" id="KW-0326">Glycosidase</keyword>
<dbReference type="SUPFAM" id="SSF54556">
    <property type="entry name" value="Chitinase insertion domain"/>
    <property type="match status" value="1"/>
</dbReference>
<dbReference type="PROSITE" id="PS51910">
    <property type="entry name" value="GH18_2"/>
    <property type="match status" value="1"/>
</dbReference>
<evidence type="ECO:0000313" key="11">
    <source>
        <dbReference type="Proteomes" id="UP000297729"/>
    </source>
</evidence>
<keyword evidence="4" id="KW-0146">Chitin degradation</keyword>
<dbReference type="Pfam" id="PF00704">
    <property type="entry name" value="Glyco_hydro_18"/>
    <property type="match status" value="1"/>
</dbReference>
<dbReference type="GO" id="GO:0005975">
    <property type="term" value="P:carbohydrate metabolic process"/>
    <property type="evidence" value="ECO:0007669"/>
    <property type="project" value="InterPro"/>
</dbReference>
<keyword evidence="3 6" id="KW-0378">Hydrolase</keyword>
<dbReference type="InterPro" id="IPR011583">
    <property type="entry name" value="Chitinase_II/V-like_cat"/>
</dbReference>
<dbReference type="Proteomes" id="UP000297729">
    <property type="component" value="Unassembled WGS sequence"/>
</dbReference>
<keyword evidence="8" id="KW-0732">Signal</keyword>
<gene>
    <name evidence="10" type="ORF">E4L98_23465</name>
</gene>
<dbReference type="InterPro" id="IPR017853">
    <property type="entry name" value="GH"/>
</dbReference>
<dbReference type="PANTHER" id="PTHR11177:SF317">
    <property type="entry name" value="CHITINASE 12-RELATED"/>
    <property type="match status" value="1"/>
</dbReference>
<evidence type="ECO:0000259" key="9">
    <source>
        <dbReference type="PROSITE" id="PS51910"/>
    </source>
</evidence>
<dbReference type="AlphaFoldDB" id="A0A4Y9S8P8"/>
<dbReference type="InterPro" id="IPR029070">
    <property type="entry name" value="Chitinase_insertion_sf"/>
</dbReference>